<feature type="domain" description="Acyl-CoA dehydrogenase/oxidase C-terminal" evidence="6">
    <location>
        <begin position="570"/>
        <end position="710"/>
    </location>
</feature>
<dbReference type="Pfam" id="PF00441">
    <property type="entry name" value="Acyl-CoA_dh_1"/>
    <property type="match status" value="2"/>
</dbReference>
<evidence type="ECO:0000256" key="4">
    <source>
        <dbReference type="ARBA" id="ARBA00022827"/>
    </source>
</evidence>
<keyword evidence="3" id="KW-0285">Flavoprotein</keyword>
<accession>A0ABS8PAU9</accession>
<protein>
    <submittedName>
        <fullName evidence="9">Acyl-CoA dehydrogenase</fullName>
    </submittedName>
</protein>
<evidence type="ECO:0000259" key="7">
    <source>
        <dbReference type="Pfam" id="PF02770"/>
    </source>
</evidence>
<evidence type="ECO:0000259" key="6">
    <source>
        <dbReference type="Pfam" id="PF00441"/>
    </source>
</evidence>
<evidence type="ECO:0000313" key="9">
    <source>
        <dbReference type="EMBL" id="MCD2195333.1"/>
    </source>
</evidence>
<evidence type="ECO:0000256" key="3">
    <source>
        <dbReference type="ARBA" id="ARBA00022630"/>
    </source>
</evidence>
<comment type="caution">
    <text evidence="9">The sequence shown here is derived from an EMBL/GenBank/DDBJ whole genome shotgun (WGS) entry which is preliminary data.</text>
</comment>
<dbReference type="InterPro" id="IPR013786">
    <property type="entry name" value="AcylCoA_DH/ox_N"/>
</dbReference>
<dbReference type="Gene3D" id="1.10.540.10">
    <property type="entry name" value="Acyl-CoA dehydrogenase/oxidase, N-terminal domain"/>
    <property type="match status" value="2"/>
</dbReference>
<dbReference type="InterPro" id="IPR046373">
    <property type="entry name" value="Acyl-CoA_Oxase/DH_mid-dom_sf"/>
</dbReference>
<dbReference type="InterPro" id="IPR006091">
    <property type="entry name" value="Acyl-CoA_Oxase/DH_mid-dom"/>
</dbReference>
<keyword evidence="10" id="KW-1185">Reference proteome</keyword>
<organism evidence="9 10">
    <name type="scientific">Actinomycetospora endophytica</name>
    <dbReference type="NCBI Taxonomy" id="2291215"/>
    <lineage>
        <taxon>Bacteria</taxon>
        <taxon>Bacillati</taxon>
        <taxon>Actinomycetota</taxon>
        <taxon>Actinomycetes</taxon>
        <taxon>Pseudonocardiales</taxon>
        <taxon>Pseudonocardiaceae</taxon>
        <taxon>Actinomycetospora</taxon>
    </lineage>
</organism>
<comment type="cofactor">
    <cofactor evidence="1">
        <name>FAD</name>
        <dbReference type="ChEBI" id="CHEBI:57692"/>
    </cofactor>
</comment>
<gene>
    <name evidence="9" type="ORF">LQ327_18350</name>
</gene>
<feature type="domain" description="Acyl-CoA dehydrogenase/oxidase N-terminal" evidence="8">
    <location>
        <begin position="7"/>
        <end position="117"/>
    </location>
</feature>
<reference evidence="9 10" key="1">
    <citation type="submission" date="2021-11" db="EMBL/GenBank/DDBJ databases">
        <title>Draft genome sequence of Actinomycetospora sp. SF1 isolated from the rhizosphere soil.</title>
        <authorList>
            <person name="Duangmal K."/>
            <person name="Chantavorakit T."/>
        </authorList>
    </citation>
    <scope>NUCLEOTIDE SEQUENCE [LARGE SCALE GENOMIC DNA]</scope>
    <source>
        <strain evidence="9 10">TBRC 5722</strain>
    </source>
</reference>
<dbReference type="EMBL" id="JAJNDB010000004">
    <property type="protein sequence ID" value="MCD2195333.1"/>
    <property type="molecule type" value="Genomic_DNA"/>
</dbReference>
<dbReference type="InterPro" id="IPR036250">
    <property type="entry name" value="AcylCo_DH-like_C"/>
</dbReference>
<dbReference type="Pfam" id="PF02770">
    <property type="entry name" value="Acyl-CoA_dh_M"/>
    <property type="match status" value="1"/>
</dbReference>
<evidence type="ECO:0000259" key="8">
    <source>
        <dbReference type="Pfam" id="PF02771"/>
    </source>
</evidence>
<dbReference type="InterPro" id="IPR052161">
    <property type="entry name" value="Mycobact_Acyl-CoA_DH"/>
</dbReference>
<dbReference type="SUPFAM" id="SSF47203">
    <property type="entry name" value="Acyl-CoA dehydrogenase C-terminal domain-like"/>
    <property type="match status" value="2"/>
</dbReference>
<evidence type="ECO:0000256" key="1">
    <source>
        <dbReference type="ARBA" id="ARBA00001974"/>
    </source>
</evidence>
<dbReference type="Pfam" id="PF02771">
    <property type="entry name" value="Acyl-CoA_dh_N"/>
    <property type="match status" value="1"/>
</dbReference>
<name>A0ABS8PAU9_9PSEU</name>
<keyword evidence="5" id="KW-0560">Oxidoreductase</keyword>
<dbReference type="SUPFAM" id="SSF56645">
    <property type="entry name" value="Acyl-CoA dehydrogenase NM domain-like"/>
    <property type="match status" value="2"/>
</dbReference>
<evidence type="ECO:0000256" key="5">
    <source>
        <dbReference type="ARBA" id="ARBA00023002"/>
    </source>
</evidence>
<dbReference type="RefSeq" id="WP_230736352.1">
    <property type="nucleotide sequence ID" value="NZ_JAJNDB010000004.1"/>
</dbReference>
<dbReference type="Proteomes" id="UP001199469">
    <property type="component" value="Unassembled WGS sequence"/>
</dbReference>
<evidence type="ECO:0000313" key="10">
    <source>
        <dbReference type="Proteomes" id="UP001199469"/>
    </source>
</evidence>
<dbReference type="PANTHER" id="PTHR43292">
    <property type="entry name" value="ACYL-COA DEHYDROGENASE"/>
    <property type="match status" value="1"/>
</dbReference>
<comment type="similarity">
    <text evidence="2">Belongs to the acyl-CoA dehydrogenase family.</text>
</comment>
<feature type="domain" description="Acyl-CoA oxidase/dehydrogenase middle" evidence="7">
    <location>
        <begin position="454"/>
        <end position="536"/>
    </location>
</feature>
<dbReference type="InterPro" id="IPR037069">
    <property type="entry name" value="AcylCoA_DH/ox_N_sf"/>
</dbReference>
<evidence type="ECO:0000256" key="2">
    <source>
        <dbReference type="ARBA" id="ARBA00009347"/>
    </source>
</evidence>
<dbReference type="Gene3D" id="1.20.140.10">
    <property type="entry name" value="Butyryl-CoA Dehydrogenase, subunit A, domain 3"/>
    <property type="match status" value="2"/>
</dbReference>
<dbReference type="InterPro" id="IPR009075">
    <property type="entry name" value="AcylCo_DH/oxidase_C"/>
</dbReference>
<feature type="domain" description="Acyl-CoA dehydrogenase/oxidase C-terminal" evidence="6">
    <location>
        <begin position="201"/>
        <end position="321"/>
    </location>
</feature>
<dbReference type="PANTHER" id="PTHR43292:SF4">
    <property type="entry name" value="ACYL-COA DEHYDROGENASE FADE34"/>
    <property type="match status" value="1"/>
</dbReference>
<sequence>MTIAVDEEHVAFRAVLGRALERMKALPAAHAALDAPEETLPALWPEAAEQGWLALHLGEDVGGAGAGLFEACLVMEAVGEHCAPGPFLATVLSSAVIDALGSPALRERLLPSLGSGERVAATALGGSGTLDGDAGFVLGGTVADVLLLRRGPDLVVVDADRAGTTREPVTVLDRSSGGCRVRCSGVAHDAGEVLPGGAALALRVGRVLASAQAAGGAAAVTATAVDYAKIRRQFGRTIGSFQAVKHLCADMLVAAETAAAATWDAARPTGADEERAAFDAAVAAAVALPAFRTCAETNIQVHGGIGFTFDHPAHLYLRRAGMLAAVFDPGGQADADVAARAAGGVDRAREVPLPPEAADVRAGARELVARIASLPVDEQAEALAASGHLMPEWPRPYGLDADTLTQYVVKQEAKALPRRVIDVPWVPMTIGQQGTADQAARYLPGSLRGTVTWCQLSSEPDAGSDAAAVRTRAVRTEGGWLLSGQKVWTSHAATATHGLATVRTDPDKPKHAGISLMIVDMAAPGITVRPLREIVGGARPTASDFGDTSFNEVFLDDVFVPDGDVVGDVDDGWRVVRTLLGNERTTIGERSSPVNAAALLDLWRRTRPEDAGFAREVGHAIAEEQAVEALNLRRLLRAMTGAGPAAEANVAKIVNSERIQRIADVGLRLLGEAGVDEDEDFGWLYLRSRFTTIGGGTSQITRNVLAERVLGLPRDA</sequence>
<keyword evidence="4" id="KW-0274">FAD</keyword>
<proteinExistence type="inferred from homology"/>
<dbReference type="InterPro" id="IPR009100">
    <property type="entry name" value="AcylCoA_DH/oxidase_NM_dom_sf"/>
</dbReference>
<dbReference type="Gene3D" id="2.40.110.10">
    <property type="entry name" value="Butyryl-CoA Dehydrogenase, subunit A, domain 2"/>
    <property type="match status" value="1"/>
</dbReference>